<dbReference type="RefSeq" id="WP_069517343.1">
    <property type="nucleotide sequence ID" value="NZ_FOFP01000009.1"/>
</dbReference>
<name>A0ABY1BFD6_9PSED</name>
<dbReference type="Proteomes" id="UP000198512">
    <property type="component" value="Unassembled WGS sequence"/>
</dbReference>
<comment type="caution">
    <text evidence="3">The sequence shown here is derived from an EMBL/GenBank/DDBJ whole genome shotgun (WGS) entry which is preliminary data.</text>
</comment>
<evidence type="ECO:0000313" key="4">
    <source>
        <dbReference type="Proteomes" id="UP000198512"/>
    </source>
</evidence>
<dbReference type="EMBL" id="FOFP01000009">
    <property type="protein sequence ID" value="SEQ72996.1"/>
    <property type="molecule type" value="Genomic_DNA"/>
</dbReference>
<reference evidence="3 4" key="1">
    <citation type="submission" date="2016-10" db="EMBL/GenBank/DDBJ databases">
        <authorList>
            <person name="Varghese N."/>
            <person name="Submissions S."/>
        </authorList>
    </citation>
    <scope>NUCLEOTIDE SEQUENCE [LARGE SCALE GENOMIC DNA]</scope>
    <source>
        <strain evidence="3 4">CIP 109853</strain>
    </source>
</reference>
<dbReference type="Pfam" id="PF25559">
    <property type="entry name" value="DUF7931"/>
    <property type="match status" value="1"/>
</dbReference>
<feature type="domain" description="DUF7931" evidence="2">
    <location>
        <begin position="59"/>
        <end position="207"/>
    </location>
</feature>
<evidence type="ECO:0000313" key="3">
    <source>
        <dbReference type="EMBL" id="SEQ72996.1"/>
    </source>
</evidence>
<organism evidence="3 4">
    <name type="scientific">Pseudomonas cuatrocienegasensis</name>
    <dbReference type="NCBI Taxonomy" id="543360"/>
    <lineage>
        <taxon>Bacteria</taxon>
        <taxon>Pseudomonadati</taxon>
        <taxon>Pseudomonadota</taxon>
        <taxon>Gammaproteobacteria</taxon>
        <taxon>Pseudomonadales</taxon>
        <taxon>Pseudomonadaceae</taxon>
        <taxon>Pseudomonas</taxon>
    </lineage>
</organism>
<proteinExistence type="predicted"/>
<sequence length="209" mass="23553">MHDVNAPQDEPESTLPAIEFQSPGRFSVHNPSTTTSPGDSDEPAPFILGAHSAVERFEHPDQARAHALALCQQARRSLCLYSVDLDPWLYHRSAIQQACSVLLLANPRNQVRILVRDATRAVKEGHRLLTLSRKLSSNLTIRKLHPDYPAEDVAFLLADDYGLLLRPDPAQYAGLALYHDVQRVRLRQNQFDQAWQTSLTDPDLRSFLL</sequence>
<keyword evidence="4" id="KW-1185">Reference proteome</keyword>
<accession>A0ABY1BFD6</accession>
<protein>
    <recommendedName>
        <fullName evidence="2">DUF7931 domain-containing protein</fullName>
    </recommendedName>
</protein>
<feature type="region of interest" description="Disordered" evidence="1">
    <location>
        <begin position="1"/>
        <end position="43"/>
    </location>
</feature>
<evidence type="ECO:0000256" key="1">
    <source>
        <dbReference type="SAM" id="MobiDB-lite"/>
    </source>
</evidence>
<dbReference type="InterPro" id="IPR057691">
    <property type="entry name" value="DUF7931"/>
</dbReference>
<feature type="compositionally biased region" description="Polar residues" evidence="1">
    <location>
        <begin position="29"/>
        <end position="38"/>
    </location>
</feature>
<gene>
    <name evidence="3" type="ORF">SAMN05216600_10952</name>
</gene>
<evidence type="ECO:0000259" key="2">
    <source>
        <dbReference type="Pfam" id="PF25559"/>
    </source>
</evidence>